<evidence type="ECO:0000313" key="2">
    <source>
        <dbReference type="EMBL" id="EZF56953.1"/>
    </source>
</evidence>
<keyword evidence="1" id="KW-0472">Membrane</keyword>
<gene>
    <name evidence="2" type="ORF">H103_00688</name>
</gene>
<keyword evidence="1" id="KW-0812">Transmembrane</keyword>
<dbReference type="AlphaFoldDB" id="A0A022WFT9"/>
<keyword evidence="1" id="KW-1133">Transmembrane helix</keyword>
<sequence>MGGGPKIRYPTHVWSPAGGWYAQPSNWKFNTFVIGSTALGLAALLFNYSAQHEHRDKFPEPGRFFPSRWYVCMSYLRKGNETAI</sequence>
<protein>
    <submittedName>
        <fullName evidence="2">Uncharacterized protein</fullName>
    </submittedName>
</protein>
<dbReference type="EMBL" id="KK207704">
    <property type="protein sequence ID" value="EZF56953.1"/>
    <property type="molecule type" value="Genomic_DNA"/>
</dbReference>
<evidence type="ECO:0000256" key="1">
    <source>
        <dbReference type="SAM" id="Phobius"/>
    </source>
</evidence>
<proteinExistence type="predicted"/>
<name>A0A022WFT9_TRIRU</name>
<dbReference type="PANTHER" id="PTHR34286">
    <property type="entry name" value="TRANSMEMBRANE PROTEIN"/>
    <property type="match status" value="1"/>
</dbReference>
<feature type="transmembrane region" description="Helical" evidence="1">
    <location>
        <begin position="29"/>
        <end position="48"/>
    </location>
</feature>
<dbReference type="Proteomes" id="UP000023758">
    <property type="component" value="Unassembled WGS sequence"/>
</dbReference>
<organism evidence="2">
    <name type="scientific">Trichophyton rubrum CBS 288.86</name>
    <dbReference type="NCBI Taxonomy" id="1215330"/>
    <lineage>
        <taxon>Eukaryota</taxon>
        <taxon>Fungi</taxon>
        <taxon>Dikarya</taxon>
        <taxon>Ascomycota</taxon>
        <taxon>Pezizomycotina</taxon>
        <taxon>Eurotiomycetes</taxon>
        <taxon>Eurotiomycetidae</taxon>
        <taxon>Onygenales</taxon>
        <taxon>Arthrodermataceae</taxon>
        <taxon>Trichophyton</taxon>
    </lineage>
</organism>
<dbReference type="PANTHER" id="PTHR34286:SF1">
    <property type="entry name" value="TRANSMEMBRANE PROTEIN"/>
    <property type="match status" value="1"/>
</dbReference>
<accession>A0A022WFT9</accession>
<reference evidence="2" key="1">
    <citation type="submission" date="2014-02" db="EMBL/GenBank/DDBJ databases">
        <title>The Genome Sequence of Trichophyton rubrum (morphotype fischeri) CBS 288.86.</title>
        <authorList>
            <consortium name="The Broad Institute Genomics Platform"/>
            <person name="Cuomo C.A."/>
            <person name="White T.C."/>
            <person name="Graser Y."/>
            <person name="Martinez-Rossi N."/>
            <person name="Heitman J."/>
            <person name="Young S.K."/>
            <person name="Zeng Q."/>
            <person name="Gargeya S."/>
            <person name="Abouelleil A."/>
            <person name="Alvarado L."/>
            <person name="Chapman S.B."/>
            <person name="Gainer-Dewar J."/>
            <person name="Goldberg J."/>
            <person name="Griggs A."/>
            <person name="Gujja S."/>
            <person name="Hansen M."/>
            <person name="Howarth C."/>
            <person name="Imamovic A."/>
            <person name="Larimer J."/>
            <person name="Martinez D."/>
            <person name="Murphy C."/>
            <person name="Pearson M.D."/>
            <person name="Persinoti G."/>
            <person name="Poon T."/>
            <person name="Priest M."/>
            <person name="Roberts A.D."/>
            <person name="Saif S."/>
            <person name="Shea T.D."/>
            <person name="Sykes S.N."/>
            <person name="Wortman J."/>
            <person name="Nusbaum C."/>
            <person name="Birren B."/>
        </authorList>
    </citation>
    <scope>NUCLEOTIDE SEQUENCE [LARGE SCALE GENOMIC DNA]</scope>
    <source>
        <strain evidence="2">CBS 288.86</strain>
    </source>
</reference>